<protein>
    <submittedName>
        <fullName evidence="2">Uncharacterized protein</fullName>
    </submittedName>
</protein>
<comment type="caution">
    <text evidence="2">The sequence shown here is derived from an EMBL/GenBank/DDBJ whole genome shotgun (WGS) entry which is preliminary data.</text>
</comment>
<keyword evidence="3" id="KW-1185">Reference proteome</keyword>
<proteinExistence type="predicted"/>
<organism evidence="2 3">
    <name type="scientific">Bifidobacterium moraviense</name>
    <dbReference type="NCBI Taxonomy" id="2675323"/>
    <lineage>
        <taxon>Bacteria</taxon>
        <taxon>Bacillati</taxon>
        <taxon>Actinomycetota</taxon>
        <taxon>Actinomycetes</taxon>
        <taxon>Bifidobacteriales</taxon>
        <taxon>Bifidobacteriaceae</taxon>
        <taxon>Bifidobacterium</taxon>
    </lineage>
</organism>
<sequence length="216" mass="24436">MNSPIQWFLFLVRPPHCAPLPRTRARPSVRNRKRQPSPPARWPSVLSPPHCCARSMRTSGYPSPHACHIRHAAGTHELLVYPMPGQDTLCATRRPNRTARRPSRGKRPSVRRMTCVPRATAILRTAHVPRNNRRPGGDHVTPGRRSSSCLPRVVCRVVATFLGSVRRRAAGRRSSDFGYRLRLCGEGHSIPLDLHLQYTRKRTSPPRRRGANPNDQ</sequence>
<dbReference type="Proteomes" id="UP000588277">
    <property type="component" value="Unassembled WGS sequence"/>
</dbReference>
<accession>A0A7Y0F0Y9</accession>
<feature type="region of interest" description="Disordered" evidence="1">
    <location>
        <begin position="20"/>
        <end position="44"/>
    </location>
</feature>
<evidence type="ECO:0000313" key="3">
    <source>
        <dbReference type="Proteomes" id="UP000588277"/>
    </source>
</evidence>
<feature type="region of interest" description="Disordered" evidence="1">
    <location>
        <begin position="128"/>
        <end position="147"/>
    </location>
</feature>
<evidence type="ECO:0000313" key="2">
    <source>
        <dbReference type="EMBL" id="NMN00013.1"/>
    </source>
</evidence>
<evidence type="ECO:0000256" key="1">
    <source>
        <dbReference type="SAM" id="MobiDB-lite"/>
    </source>
</evidence>
<reference evidence="2 3" key="1">
    <citation type="submission" date="2020-02" db="EMBL/GenBank/DDBJ databases">
        <title>Characterization of phylogenetic diversity of novel bifidobacterial species isolated in Czech ZOOs.</title>
        <authorList>
            <person name="Lugli G.A."/>
            <person name="Vera N.B."/>
            <person name="Ventura M."/>
        </authorList>
    </citation>
    <scope>NUCLEOTIDE SEQUENCE [LARGE SCALE GENOMIC DNA]</scope>
    <source>
        <strain evidence="2 3">DSM 109958</strain>
    </source>
</reference>
<name>A0A7Y0F0Y9_9BIFI</name>
<gene>
    <name evidence="2" type="ORF">G1C96_0590</name>
</gene>
<dbReference type="EMBL" id="JAAIIH010000001">
    <property type="protein sequence ID" value="NMN00013.1"/>
    <property type="molecule type" value="Genomic_DNA"/>
</dbReference>
<feature type="compositionally biased region" description="Basic residues" evidence="1">
    <location>
        <begin position="23"/>
        <end position="35"/>
    </location>
</feature>
<dbReference type="AlphaFoldDB" id="A0A7Y0F0Y9"/>